<accession>A0A8J2VMU3</accession>
<name>A0A8J2VMU3_9BACL</name>
<evidence type="ECO:0000313" key="1">
    <source>
        <dbReference type="EMBL" id="GGE39203.1"/>
    </source>
</evidence>
<gene>
    <name evidence="1" type="primary">gerPA</name>
    <name evidence="1" type="ORF">GCM10011391_17480</name>
</gene>
<proteinExistence type="predicted"/>
<dbReference type="Pfam" id="PF10676">
    <property type="entry name" value="gerPA"/>
    <property type="match status" value="1"/>
</dbReference>
<dbReference type="Proteomes" id="UP000628775">
    <property type="component" value="Unassembled WGS sequence"/>
</dbReference>
<comment type="caution">
    <text evidence="1">The sequence shown here is derived from an EMBL/GenBank/DDBJ whole genome shotgun (WGS) entry which is preliminary data.</text>
</comment>
<organism evidence="1 2">
    <name type="scientific">Pullulanibacillus camelliae</name>
    <dbReference type="NCBI Taxonomy" id="1707096"/>
    <lineage>
        <taxon>Bacteria</taxon>
        <taxon>Bacillati</taxon>
        <taxon>Bacillota</taxon>
        <taxon>Bacilli</taxon>
        <taxon>Bacillales</taxon>
        <taxon>Sporolactobacillaceae</taxon>
        <taxon>Pullulanibacillus</taxon>
    </lineage>
</organism>
<keyword evidence="2" id="KW-1185">Reference proteome</keyword>
<dbReference type="PANTHER" id="PTHR37808">
    <property type="entry name" value="SPORE GERMINATION PROTEIN-LIKE PROTEIN YDZR-RELATED"/>
    <property type="match status" value="1"/>
</dbReference>
<dbReference type="InterPro" id="IPR019618">
    <property type="entry name" value="Spore_germination_GerPA"/>
</dbReference>
<evidence type="ECO:0000313" key="2">
    <source>
        <dbReference type="Proteomes" id="UP000628775"/>
    </source>
</evidence>
<dbReference type="PANTHER" id="PTHR37808:SF3">
    <property type="entry name" value="SPORE GERMINATION PROTEIN GERPA-RELATED"/>
    <property type="match status" value="1"/>
</dbReference>
<protein>
    <submittedName>
        <fullName evidence="1">Germination protein GerPA</fullName>
    </submittedName>
</protein>
<reference evidence="1" key="1">
    <citation type="journal article" date="2014" name="Int. J. Syst. Evol. Microbiol.">
        <title>Complete genome sequence of Corynebacterium casei LMG S-19264T (=DSM 44701T), isolated from a smear-ripened cheese.</title>
        <authorList>
            <consortium name="US DOE Joint Genome Institute (JGI-PGF)"/>
            <person name="Walter F."/>
            <person name="Albersmeier A."/>
            <person name="Kalinowski J."/>
            <person name="Ruckert C."/>
        </authorList>
    </citation>
    <scope>NUCLEOTIDE SEQUENCE</scope>
    <source>
        <strain evidence="1">CGMCC 1.15371</strain>
    </source>
</reference>
<sequence length="73" mass="7762">MPAIVGAVQVVNISSSGTFNIGDVYRIEPYSATKTYAGAGSFNTGDFIRTTTTNNQTQVLDSDVADMNQLLNV</sequence>
<dbReference type="AlphaFoldDB" id="A0A8J2VMU3"/>
<dbReference type="EMBL" id="BMIR01000006">
    <property type="protein sequence ID" value="GGE39203.1"/>
    <property type="molecule type" value="Genomic_DNA"/>
</dbReference>
<dbReference type="RefSeq" id="WP_188692257.1">
    <property type="nucleotide sequence ID" value="NZ_BMIR01000006.1"/>
</dbReference>
<reference evidence="1" key="2">
    <citation type="submission" date="2020-09" db="EMBL/GenBank/DDBJ databases">
        <authorList>
            <person name="Sun Q."/>
            <person name="Zhou Y."/>
        </authorList>
    </citation>
    <scope>NUCLEOTIDE SEQUENCE</scope>
    <source>
        <strain evidence="1">CGMCC 1.15371</strain>
    </source>
</reference>